<dbReference type="Gene3D" id="4.10.60.10">
    <property type="entry name" value="Zinc finger, CCHC-type"/>
    <property type="match status" value="5"/>
</dbReference>
<evidence type="ECO:0000256" key="2">
    <source>
        <dbReference type="SAM" id="MobiDB-lite"/>
    </source>
</evidence>
<keyword evidence="1" id="KW-0863">Zinc-finger</keyword>
<dbReference type="GO" id="GO:0003676">
    <property type="term" value="F:nucleic acid binding"/>
    <property type="evidence" value="ECO:0007669"/>
    <property type="project" value="InterPro"/>
</dbReference>
<reference evidence="4" key="1">
    <citation type="submission" date="2018-03" db="EMBL/GenBank/DDBJ databases">
        <authorList>
            <person name="Guldener U."/>
        </authorList>
    </citation>
    <scope>NUCLEOTIDE SEQUENCE</scope>
</reference>
<dbReference type="InterPro" id="IPR001878">
    <property type="entry name" value="Znf_CCHC"/>
</dbReference>
<protein>
    <submittedName>
        <fullName evidence="4">Related to hexamer-binding protein HEXBP</fullName>
    </submittedName>
</protein>
<sequence length="464" mass="50991">MADWNFEQGGSTHGNTADDGWNTGDNIANGPANGDGPGNTGFGDTEGFGDGQPGGDDKCFGCGETGHRRAECPSAEKMTCRYCKNPGHMVKDCPDKPPMICDNCGEEGHMRKNCENPRKVNRDNIADIPAEVAWEKIKQAIAEKDVDDAKEAVQEYIKAVNGEVTYRQLQEALIEQNLGLWLIPTERSLVQVFTNMDIQGNIDKKYTVSYRFVERPDRPREIEGWPKDRDEQLSRLDDAGEVVNRGVPLCMNCKELGHISKFCTQEKMERDDVTKISCYNCGADGHRVRDCPEPRVDKNACKNCGKSGHKIADCEEPPNPANVECRKCNEVGHFAKDCPQGGGRACRNCGQEGHISKECDQPRDMSKVTCRNCEKQGHVSKECPEPKDWSKVQCTNCQEYGHTKVRCKAPLVEENDGFGDGGDGGWGSADATTGVDDGHANHQNTGGDDGWSAAKPIDVEASVW</sequence>
<dbReference type="SUPFAM" id="SSF57756">
    <property type="entry name" value="Retrovirus zinc finger-like domains"/>
    <property type="match status" value="5"/>
</dbReference>
<feature type="domain" description="CCHC-type" evidence="3">
    <location>
        <begin position="101"/>
        <end position="116"/>
    </location>
</feature>
<feature type="domain" description="CCHC-type" evidence="3">
    <location>
        <begin position="301"/>
        <end position="316"/>
    </location>
</feature>
<evidence type="ECO:0000259" key="3">
    <source>
        <dbReference type="PROSITE" id="PS50158"/>
    </source>
</evidence>
<evidence type="ECO:0000313" key="4">
    <source>
        <dbReference type="EMBL" id="SPJ81695.1"/>
    </source>
</evidence>
<dbReference type="Pfam" id="PF00098">
    <property type="entry name" value="zf-CCHC"/>
    <property type="match status" value="7"/>
</dbReference>
<organism evidence="4 5">
    <name type="scientific">Fusarium torulosum</name>
    <dbReference type="NCBI Taxonomy" id="33205"/>
    <lineage>
        <taxon>Eukaryota</taxon>
        <taxon>Fungi</taxon>
        <taxon>Dikarya</taxon>
        <taxon>Ascomycota</taxon>
        <taxon>Pezizomycotina</taxon>
        <taxon>Sordariomycetes</taxon>
        <taxon>Hypocreomycetidae</taxon>
        <taxon>Hypocreales</taxon>
        <taxon>Nectriaceae</taxon>
        <taxon>Fusarium</taxon>
    </lineage>
</organism>
<keyword evidence="1" id="KW-0479">Metal-binding</keyword>
<proteinExistence type="predicted"/>
<feature type="compositionally biased region" description="Gly residues" evidence="2">
    <location>
        <begin position="33"/>
        <end position="50"/>
    </location>
</feature>
<comment type="caution">
    <text evidence="4">The sequence shown here is derived from an EMBL/GenBank/DDBJ whole genome shotgun (WGS) entry which is preliminary data.</text>
</comment>
<evidence type="ECO:0000313" key="5">
    <source>
        <dbReference type="Proteomes" id="UP001187734"/>
    </source>
</evidence>
<feature type="domain" description="CCHC-type" evidence="3">
    <location>
        <begin position="346"/>
        <end position="361"/>
    </location>
</feature>
<evidence type="ECO:0000256" key="1">
    <source>
        <dbReference type="PROSITE-ProRule" id="PRU00047"/>
    </source>
</evidence>
<dbReference type="PANTHER" id="PTHR23002">
    <property type="entry name" value="ZINC FINGER CCHC DOMAIN CONTAINING PROTEIN"/>
    <property type="match status" value="1"/>
</dbReference>
<gene>
    <name evidence="4" type="ORF">FTOL_09100</name>
</gene>
<dbReference type="AlphaFoldDB" id="A0AAE8SKJ6"/>
<dbReference type="EMBL" id="ONZP01000329">
    <property type="protein sequence ID" value="SPJ81695.1"/>
    <property type="molecule type" value="Genomic_DNA"/>
</dbReference>
<keyword evidence="5" id="KW-1185">Reference proteome</keyword>
<feature type="domain" description="CCHC-type" evidence="3">
    <location>
        <begin position="278"/>
        <end position="293"/>
    </location>
</feature>
<dbReference type="Proteomes" id="UP001187734">
    <property type="component" value="Unassembled WGS sequence"/>
</dbReference>
<dbReference type="Pfam" id="PF14392">
    <property type="entry name" value="zf-CCHC_4"/>
    <property type="match status" value="2"/>
</dbReference>
<feature type="domain" description="CCHC-type" evidence="3">
    <location>
        <begin position="370"/>
        <end position="385"/>
    </location>
</feature>
<dbReference type="GO" id="GO:0008270">
    <property type="term" value="F:zinc ion binding"/>
    <property type="evidence" value="ECO:0007669"/>
    <property type="project" value="UniProtKB-KW"/>
</dbReference>
<dbReference type="SMART" id="SM00343">
    <property type="entry name" value="ZnF_C2HC"/>
    <property type="match status" value="10"/>
</dbReference>
<name>A0AAE8SKJ6_9HYPO</name>
<feature type="domain" description="CCHC-type" evidence="3">
    <location>
        <begin position="58"/>
        <end position="74"/>
    </location>
</feature>
<feature type="domain" description="CCHC-type" evidence="3">
    <location>
        <begin position="325"/>
        <end position="340"/>
    </location>
</feature>
<dbReference type="InterPro" id="IPR051714">
    <property type="entry name" value="Znf_CCHC_NABP"/>
</dbReference>
<feature type="domain" description="CCHC-type" evidence="3">
    <location>
        <begin position="80"/>
        <end position="95"/>
    </location>
</feature>
<keyword evidence="1" id="KW-0862">Zinc</keyword>
<feature type="compositionally biased region" description="Gly residues" evidence="2">
    <location>
        <begin position="418"/>
        <end position="427"/>
    </location>
</feature>
<accession>A0AAE8SKJ6</accession>
<dbReference type="InterPro" id="IPR025836">
    <property type="entry name" value="Zn_knuckle_CX2CX4HX4C"/>
</dbReference>
<feature type="region of interest" description="Disordered" evidence="2">
    <location>
        <begin position="1"/>
        <end position="50"/>
    </location>
</feature>
<feature type="region of interest" description="Disordered" evidence="2">
    <location>
        <begin position="418"/>
        <end position="464"/>
    </location>
</feature>
<dbReference type="InterPro" id="IPR036875">
    <property type="entry name" value="Znf_CCHC_sf"/>
</dbReference>
<dbReference type="PROSITE" id="PS50158">
    <property type="entry name" value="ZF_CCHC"/>
    <property type="match status" value="8"/>
</dbReference>